<sequence length="753" mass="88622">MSLQKKLPFRRGLLMKWFQHHQPCLKNHIASSILKNNNNTFSKYGRCFSSSLTNLTTVPMAQNNSESSEFEKQIKWFDPCFTRDGVHHHETVSTPIKIYNSLSKTKVPFVIEKRRWTNRTDSENNDSTYSPPPIYWYSCGPTVYDASHLGHARNYVCLDIIYRILTHYFQYQVLYVMGITDVDDKILKRAAELNKQPSEISLKYERDFITDMKRLNVTQPAVYTRVTEHIEEIKSFIEQMERNGFTYVTKNGGVYFDSKKFENSDHLYGKLAPNTNQEESIQQEHIEFRDEKRDPRDFALWKFTSREYMGWDSKWGFGRPGWHIECSAMIDSVFRNDTNTKKHDSSMEEEKYATLDIHSGGIDLAFPHHNNEIAQSEACHHHQFCSSNRTNWCNYFIHVGHLHIHGLKMSKSLKNFITIREYLEKYTADQFRLFCLLHKYNETVDYSEDAIEIAIRYEKRIHDFLHNVSFYRKEHEENIGMNKSRKWDSDLKEYTLQFLKLKQAIHEAICDDFNTPLVMDHISTIINMINALFFSKSSKDLLAIDVLENTSHYVVGVLRMFGLKLGMTARQDFQTGETESDEEIAKHPFTSKIIDLFVEFRAQVRKEALNSEPKPTNILRIIDELRDKKLKELGIRIDDRSSEKSMWRYDVTVKDVVDNNNNTSDTCAKSQLNEHQQQLALRQQEIEFKLTVPLEQYFKLMPQHTNKNYTQFNELGIPTHDHEGQPLSKSAIKKLTKEREKHAEFLEKHSKQK</sequence>
<dbReference type="InterPro" id="IPR009080">
    <property type="entry name" value="tRNAsynth_Ia_anticodon-bd"/>
</dbReference>
<dbReference type="OMA" id="CSAMTHH"/>
<dbReference type="Gene3D" id="3.40.50.620">
    <property type="entry name" value="HUPs"/>
    <property type="match status" value="1"/>
</dbReference>
<evidence type="ECO:0000256" key="7">
    <source>
        <dbReference type="ARBA" id="ARBA00022833"/>
    </source>
</evidence>
<keyword evidence="5" id="KW-0479">Metal-binding</keyword>
<dbReference type="SUPFAM" id="SSF47323">
    <property type="entry name" value="Anticodon-binding domain of a subclass of class I aminoacyl-tRNA synthetases"/>
    <property type="match status" value="1"/>
</dbReference>
<dbReference type="PRINTS" id="PR00983">
    <property type="entry name" value="TRNASYNTHCYS"/>
</dbReference>
<evidence type="ECO:0000256" key="6">
    <source>
        <dbReference type="ARBA" id="ARBA00022741"/>
    </source>
</evidence>
<dbReference type="InterPro" id="IPR032678">
    <property type="entry name" value="tRNA-synt_1_cat_dom"/>
</dbReference>
<dbReference type="GO" id="GO:0006423">
    <property type="term" value="P:cysteinyl-tRNA aminoacylation"/>
    <property type="evidence" value="ECO:0007669"/>
    <property type="project" value="InterPro"/>
</dbReference>
<evidence type="ECO:0000313" key="14">
    <source>
        <dbReference type="Proteomes" id="UP000444721"/>
    </source>
</evidence>
<dbReference type="AlphaFoldDB" id="A0A6A5BWW9"/>
<keyword evidence="10" id="KW-0030">Aminoacyl-tRNA synthetase</keyword>
<protein>
    <recommendedName>
        <fullName evidence="3">cysteine--tRNA ligase</fullName>
        <ecNumber evidence="3">6.1.1.16</ecNumber>
    </recommendedName>
    <alternativeName>
        <fullName evidence="11">Cysteinyl-tRNA synthetase</fullName>
    </alternativeName>
</protein>
<evidence type="ECO:0000256" key="11">
    <source>
        <dbReference type="ARBA" id="ARBA00031499"/>
    </source>
</evidence>
<organism evidence="13 14">
    <name type="scientific">Naegleria fowleri</name>
    <name type="common">Brain eating amoeba</name>
    <dbReference type="NCBI Taxonomy" id="5763"/>
    <lineage>
        <taxon>Eukaryota</taxon>
        <taxon>Discoba</taxon>
        <taxon>Heterolobosea</taxon>
        <taxon>Tetramitia</taxon>
        <taxon>Eutetramitia</taxon>
        <taxon>Vahlkampfiidae</taxon>
        <taxon>Naegleria</taxon>
    </lineage>
</organism>
<evidence type="ECO:0000256" key="5">
    <source>
        <dbReference type="ARBA" id="ARBA00022723"/>
    </source>
</evidence>
<dbReference type="VEuPathDB" id="AmoebaDB:FDP41_001874"/>
<dbReference type="InterPro" id="IPR014729">
    <property type="entry name" value="Rossmann-like_a/b/a_fold"/>
</dbReference>
<keyword evidence="7" id="KW-0862">Zinc</keyword>
<dbReference type="RefSeq" id="XP_044563517.1">
    <property type="nucleotide sequence ID" value="XM_044705006.1"/>
</dbReference>
<dbReference type="FunFam" id="3.40.50.620:FF:000027">
    <property type="entry name" value="Cysteine--tRNA ligase, cytoplasmic"/>
    <property type="match status" value="1"/>
</dbReference>
<keyword evidence="9" id="KW-0648">Protein biosynthesis</keyword>
<dbReference type="Pfam" id="PF01406">
    <property type="entry name" value="tRNA-synt_1e"/>
    <property type="match status" value="1"/>
</dbReference>
<keyword evidence="4" id="KW-0436">Ligase</keyword>
<gene>
    <name evidence="13" type="ORF">FDP41_001874</name>
</gene>
<dbReference type="EC" id="6.1.1.16" evidence="3"/>
<dbReference type="VEuPathDB" id="AmoebaDB:NF0037170"/>
<evidence type="ECO:0000313" key="13">
    <source>
        <dbReference type="EMBL" id="KAF0978804.1"/>
    </source>
</evidence>
<dbReference type="PANTHER" id="PTHR10890">
    <property type="entry name" value="CYSTEINYL-TRNA SYNTHETASE"/>
    <property type="match status" value="1"/>
</dbReference>
<dbReference type="CDD" id="cd00672">
    <property type="entry name" value="CysRS_core"/>
    <property type="match status" value="1"/>
</dbReference>
<proteinExistence type="inferred from homology"/>
<evidence type="ECO:0000256" key="2">
    <source>
        <dbReference type="ARBA" id="ARBA00005594"/>
    </source>
</evidence>
<keyword evidence="6" id="KW-0547">Nucleotide-binding</keyword>
<evidence type="ECO:0000256" key="9">
    <source>
        <dbReference type="ARBA" id="ARBA00022917"/>
    </source>
</evidence>
<dbReference type="VEuPathDB" id="AmoebaDB:NF0009710"/>
<dbReference type="VEuPathDB" id="AmoebaDB:NfTy_032800"/>
<comment type="cofactor">
    <cofactor evidence="1">
        <name>Zn(2+)</name>
        <dbReference type="ChEBI" id="CHEBI:29105"/>
    </cofactor>
</comment>
<dbReference type="OrthoDB" id="438179at2759"/>
<dbReference type="InterPro" id="IPR015803">
    <property type="entry name" value="Cys-tRNA-ligase"/>
</dbReference>
<dbReference type="GO" id="GO:0046872">
    <property type="term" value="F:metal ion binding"/>
    <property type="evidence" value="ECO:0007669"/>
    <property type="project" value="UniProtKB-KW"/>
</dbReference>
<dbReference type="Proteomes" id="UP000444721">
    <property type="component" value="Unassembled WGS sequence"/>
</dbReference>
<reference evidence="13 14" key="1">
    <citation type="journal article" date="2019" name="Sci. Rep.">
        <title>Nanopore sequencing improves the draft genome of the human pathogenic amoeba Naegleria fowleri.</title>
        <authorList>
            <person name="Liechti N."/>
            <person name="Schurch N."/>
            <person name="Bruggmann R."/>
            <person name="Wittwer M."/>
        </authorList>
    </citation>
    <scope>NUCLEOTIDE SEQUENCE [LARGE SCALE GENOMIC DNA]</scope>
    <source>
        <strain evidence="13 14">ATCC 30894</strain>
    </source>
</reference>
<dbReference type="Gene3D" id="1.20.120.1910">
    <property type="entry name" value="Cysteine-tRNA ligase, C-terminal anti-codon recognition domain"/>
    <property type="match status" value="1"/>
</dbReference>
<comment type="caution">
    <text evidence="13">The sequence shown here is derived from an EMBL/GenBank/DDBJ whole genome shotgun (WGS) entry which is preliminary data.</text>
</comment>
<keyword evidence="8" id="KW-0067">ATP-binding</keyword>
<dbReference type="GO" id="GO:0004817">
    <property type="term" value="F:cysteine-tRNA ligase activity"/>
    <property type="evidence" value="ECO:0007669"/>
    <property type="project" value="UniProtKB-EC"/>
</dbReference>
<evidence type="ECO:0000256" key="10">
    <source>
        <dbReference type="ARBA" id="ARBA00023146"/>
    </source>
</evidence>
<dbReference type="NCBIfam" id="TIGR00435">
    <property type="entry name" value="cysS"/>
    <property type="match status" value="1"/>
</dbReference>
<dbReference type="PANTHER" id="PTHR10890:SF27">
    <property type="entry name" value="CYSTEINE--TRNA LIGASE, MITOCHONDRIAL-RELATED"/>
    <property type="match status" value="1"/>
</dbReference>
<dbReference type="GeneID" id="68109092"/>
<evidence type="ECO:0000256" key="3">
    <source>
        <dbReference type="ARBA" id="ARBA00012832"/>
    </source>
</evidence>
<evidence type="ECO:0000259" key="12">
    <source>
        <dbReference type="Pfam" id="PF01406"/>
    </source>
</evidence>
<dbReference type="InterPro" id="IPR024909">
    <property type="entry name" value="Cys-tRNA/MSH_ligase"/>
</dbReference>
<name>A0A6A5BWW9_NAEFO</name>
<dbReference type="SUPFAM" id="SSF52374">
    <property type="entry name" value="Nucleotidylyl transferase"/>
    <property type="match status" value="1"/>
</dbReference>
<dbReference type="GO" id="GO:0005737">
    <property type="term" value="C:cytoplasm"/>
    <property type="evidence" value="ECO:0007669"/>
    <property type="project" value="TreeGrafter"/>
</dbReference>
<comment type="similarity">
    <text evidence="2">Belongs to the class-I aminoacyl-tRNA synthetase family.</text>
</comment>
<evidence type="ECO:0000256" key="8">
    <source>
        <dbReference type="ARBA" id="ARBA00022840"/>
    </source>
</evidence>
<dbReference type="GO" id="GO:0005524">
    <property type="term" value="F:ATP binding"/>
    <property type="evidence" value="ECO:0007669"/>
    <property type="project" value="UniProtKB-KW"/>
</dbReference>
<dbReference type="EMBL" id="VFQX01000028">
    <property type="protein sequence ID" value="KAF0978804.1"/>
    <property type="molecule type" value="Genomic_DNA"/>
</dbReference>
<evidence type="ECO:0000256" key="4">
    <source>
        <dbReference type="ARBA" id="ARBA00022598"/>
    </source>
</evidence>
<dbReference type="HAMAP" id="MF_00041">
    <property type="entry name" value="Cys_tRNA_synth"/>
    <property type="match status" value="1"/>
</dbReference>
<keyword evidence="14" id="KW-1185">Reference proteome</keyword>
<evidence type="ECO:0000256" key="1">
    <source>
        <dbReference type="ARBA" id="ARBA00001947"/>
    </source>
</evidence>
<feature type="domain" description="tRNA synthetases class I catalytic" evidence="12">
    <location>
        <begin position="134"/>
        <end position="454"/>
    </location>
</feature>
<accession>A0A6A5BWW9</accession>